<evidence type="ECO:0000256" key="3">
    <source>
        <dbReference type="ARBA" id="ARBA00023291"/>
    </source>
</evidence>
<evidence type="ECO:0000313" key="6">
    <source>
        <dbReference type="Proteomes" id="UP000441399"/>
    </source>
</evidence>
<keyword evidence="5" id="KW-0371">Homeobox</keyword>
<dbReference type="InterPro" id="IPR051349">
    <property type="entry name" value="Hydrogenase_assoc-protein"/>
</dbReference>
<dbReference type="OrthoDB" id="9787729at2"/>
<keyword evidence="2 5" id="KW-0560">Oxidoreductase</keyword>
<dbReference type="PANTHER" id="PTHR42845">
    <property type="entry name" value="COENZYME F420-REDUCING HYDROGENASE, GAMMA SUBUNIT"/>
    <property type="match status" value="1"/>
</dbReference>
<dbReference type="InterPro" id="IPR006137">
    <property type="entry name" value="NADH_UbQ_OxRdtase-like_20kDa"/>
</dbReference>
<comment type="cofactor">
    <cofactor evidence="1">
        <name>[3Fe-4S] cluster</name>
        <dbReference type="ChEBI" id="CHEBI:21137"/>
    </cofactor>
</comment>
<organism evidence="5 6">
    <name type="scientific">BD1-7 clade bacterium</name>
    <dbReference type="NCBI Taxonomy" id="2029982"/>
    <lineage>
        <taxon>Bacteria</taxon>
        <taxon>Pseudomonadati</taxon>
        <taxon>Pseudomonadota</taxon>
        <taxon>Gammaproteobacteria</taxon>
        <taxon>Cellvibrionales</taxon>
        <taxon>Spongiibacteraceae</taxon>
        <taxon>BD1-7 clade</taxon>
    </lineage>
</organism>
<evidence type="ECO:0000313" key="5">
    <source>
        <dbReference type="EMBL" id="CAA0120017.1"/>
    </source>
</evidence>
<dbReference type="GO" id="GO:0003677">
    <property type="term" value="F:DNA binding"/>
    <property type="evidence" value="ECO:0007669"/>
    <property type="project" value="UniProtKB-KW"/>
</dbReference>
<dbReference type="EC" id="1.12.1.2" evidence="5"/>
<dbReference type="SUPFAM" id="SSF56770">
    <property type="entry name" value="HydA/Nqo6-like"/>
    <property type="match status" value="1"/>
</dbReference>
<evidence type="ECO:0000259" key="4">
    <source>
        <dbReference type="Pfam" id="PF01058"/>
    </source>
</evidence>
<gene>
    <name evidence="5" type="primary">hoxY</name>
    <name evidence="5" type="ORF">OPDIPICF_02350</name>
</gene>
<dbReference type="PANTHER" id="PTHR42845:SF1">
    <property type="entry name" value="HYDROGENASE SMALL SUBUNIT"/>
    <property type="match status" value="1"/>
</dbReference>
<dbReference type="Proteomes" id="UP000441399">
    <property type="component" value="Unassembled WGS sequence"/>
</dbReference>
<protein>
    <submittedName>
        <fullName evidence="5">NAD-reducing hydrogenase HoxS subunit delta</fullName>
        <ecNumber evidence="5">1.12.1.2</ecNumber>
    </submittedName>
</protein>
<dbReference type="Pfam" id="PF01058">
    <property type="entry name" value="Oxidored_q6"/>
    <property type="match status" value="1"/>
</dbReference>
<accession>A0A5S9QM14</accession>
<dbReference type="GO" id="GO:0047985">
    <property type="term" value="F:hydrogen dehydrogenase activity"/>
    <property type="evidence" value="ECO:0007669"/>
    <property type="project" value="UniProtKB-EC"/>
</dbReference>
<evidence type="ECO:0000256" key="1">
    <source>
        <dbReference type="ARBA" id="ARBA00001927"/>
    </source>
</evidence>
<sequence length="179" mass="19879">MTKKLKVATCSLAGCFGCHMSLLDIDEDLVDLQKHIEFNRSPLTDIKTLGECDVGLVEGGLCNEDNREVLLEFRKKCRILVSVGACAINGGVPALRNQFSTEECLEEVYQQGFNTTTTLIPSDPEIPQLLSKVTPNHESVDVDYFLPGCPPPAAAFSEFLTALIENKPIHLDYPYRRFD</sequence>
<keyword evidence="3" id="KW-0003">3Fe-4S</keyword>
<keyword evidence="3" id="KW-0479">Metal-binding</keyword>
<reference evidence="5 6" key="1">
    <citation type="submission" date="2019-11" db="EMBL/GenBank/DDBJ databases">
        <authorList>
            <person name="Holert J."/>
        </authorList>
    </citation>
    <scope>NUCLEOTIDE SEQUENCE [LARGE SCALE GENOMIC DNA]</scope>
    <source>
        <strain evidence="5">SB11_3</strain>
    </source>
</reference>
<feature type="domain" description="NADH:ubiquinone oxidoreductase-like 20kDa subunit" evidence="4">
    <location>
        <begin position="15"/>
        <end position="163"/>
    </location>
</feature>
<dbReference type="GO" id="GO:0051538">
    <property type="term" value="F:3 iron, 4 sulfur cluster binding"/>
    <property type="evidence" value="ECO:0007669"/>
    <property type="project" value="UniProtKB-KW"/>
</dbReference>
<keyword evidence="6" id="KW-1185">Reference proteome</keyword>
<name>A0A5S9QM14_9GAMM</name>
<keyword evidence="3" id="KW-0408">Iron</keyword>
<evidence type="ECO:0000256" key="2">
    <source>
        <dbReference type="ARBA" id="ARBA00023002"/>
    </source>
</evidence>
<keyword evidence="3" id="KW-0411">Iron-sulfur</keyword>
<dbReference type="Gene3D" id="3.40.50.700">
    <property type="entry name" value="NADH:ubiquinone oxidoreductase-like, 20kDa subunit"/>
    <property type="match status" value="1"/>
</dbReference>
<proteinExistence type="predicted"/>
<dbReference type="AlphaFoldDB" id="A0A5S9QM14"/>
<dbReference type="EMBL" id="CACSIO010000034">
    <property type="protein sequence ID" value="CAA0120017.1"/>
    <property type="molecule type" value="Genomic_DNA"/>
</dbReference>
<dbReference type="InterPro" id="IPR037024">
    <property type="entry name" value="NiFe_Hase_small_N_sf"/>
</dbReference>